<keyword evidence="4" id="KW-1185">Reference proteome</keyword>
<dbReference type="PANTHER" id="PTHR34997">
    <property type="entry name" value="AM15"/>
    <property type="match status" value="1"/>
</dbReference>
<reference evidence="4" key="1">
    <citation type="journal article" date="2016" name="Genome Announc.">
        <title>Draft genome sequences of fungus Aspergillus calidoustus.</title>
        <authorList>
            <person name="Horn F."/>
            <person name="Linde J."/>
            <person name="Mattern D.J."/>
            <person name="Walther G."/>
            <person name="Guthke R."/>
            <person name="Scherlach K."/>
            <person name="Martin K."/>
            <person name="Brakhage A.A."/>
            <person name="Petzke L."/>
            <person name="Valiante V."/>
        </authorList>
    </citation>
    <scope>NUCLEOTIDE SEQUENCE [LARGE SCALE GENOMIC DNA]</scope>
    <source>
        <strain evidence="4">SF006504</strain>
    </source>
</reference>
<dbReference type="AlphaFoldDB" id="A0A0U4YVE0"/>
<dbReference type="Proteomes" id="UP000054771">
    <property type="component" value="Unassembled WGS sequence"/>
</dbReference>
<sequence length="224" mass="23748">MSLVCSATSPPDSGMLLCLNVIKSSLAHQDLIRDCSRAFANQTLCIPLSCQYTHVLQDDDTCDSIEEANFETMIDPTTGRPFTLRDLNPWICPFCTNLHDTSTAHGHVLCLTPQDGVYNATNPGYGSGHNPNAGHSGYGSYLVEPPANATVAEGTTLRCGKWHTAAEGETCPAICVQAGITHPLFVAVNPSLPSDSVACSGSVVPGVTYCTAPLRGWNYTVSSV</sequence>
<dbReference type="OMA" id="QAGITHP"/>
<evidence type="ECO:0000256" key="1">
    <source>
        <dbReference type="ARBA" id="ARBA00022669"/>
    </source>
</evidence>
<evidence type="ECO:0000256" key="2">
    <source>
        <dbReference type="ARBA" id="ARBA00023026"/>
    </source>
</evidence>
<evidence type="ECO:0000313" key="4">
    <source>
        <dbReference type="Proteomes" id="UP000054771"/>
    </source>
</evidence>
<dbReference type="EMBL" id="CDMC01000001">
    <property type="protein sequence ID" value="CEL00789.1"/>
    <property type="molecule type" value="Genomic_DNA"/>
</dbReference>
<keyword evidence="1" id="KW-0147">Chitin-binding</keyword>
<dbReference type="OrthoDB" id="5985073at2759"/>
<dbReference type="PANTHER" id="PTHR34997:SF16">
    <property type="entry name" value="LYSM DOMAIN-CONTAINING PROTEIN"/>
    <property type="match status" value="1"/>
</dbReference>
<keyword evidence="2" id="KW-0843">Virulence</keyword>
<dbReference type="STRING" id="454130.A0A0U4YVE0"/>
<dbReference type="InterPro" id="IPR052210">
    <property type="entry name" value="LysM1-like"/>
</dbReference>
<gene>
    <name evidence="3" type="ORF">ASPCAL00385</name>
</gene>
<dbReference type="CDD" id="cd00118">
    <property type="entry name" value="LysM"/>
    <property type="match status" value="1"/>
</dbReference>
<dbReference type="InterPro" id="IPR036779">
    <property type="entry name" value="LysM_dom_sf"/>
</dbReference>
<dbReference type="InterPro" id="IPR018392">
    <property type="entry name" value="LysM"/>
</dbReference>
<organism evidence="3 4">
    <name type="scientific">Aspergillus calidoustus</name>
    <dbReference type="NCBI Taxonomy" id="454130"/>
    <lineage>
        <taxon>Eukaryota</taxon>
        <taxon>Fungi</taxon>
        <taxon>Dikarya</taxon>
        <taxon>Ascomycota</taxon>
        <taxon>Pezizomycotina</taxon>
        <taxon>Eurotiomycetes</taxon>
        <taxon>Eurotiomycetidae</taxon>
        <taxon>Eurotiales</taxon>
        <taxon>Aspergillaceae</taxon>
        <taxon>Aspergillus</taxon>
        <taxon>Aspergillus subgen. Nidulantes</taxon>
    </lineage>
</organism>
<proteinExistence type="predicted"/>
<name>A0A0U4YVE0_ASPCI</name>
<dbReference type="Gene3D" id="3.10.350.10">
    <property type="entry name" value="LysM domain"/>
    <property type="match status" value="2"/>
</dbReference>
<protein>
    <recommendedName>
        <fullName evidence="5">LysM domain-containing protein</fullName>
    </recommendedName>
</protein>
<evidence type="ECO:0008006" key="5">
    <source>
        <dbReference type="Google" id="ProtNLM"/>
    </source>
</evidence>
<evidence type="ECO:0000313" key="3">
    <source>
        <dbReference type="EMBL" id="CEL00789.1"/>
    </source>
</evidence>
<dbReference type="GO" id="GO:0008061">
    <property type="term" value="F:chitin binding"/>
    <property type="evidence" value="ECO:0007669"/>
    <property type="project" value="UniProtKB-KW"/>
</dbReference>
<accession>A0A0U4YVE0</accession>